<dbReference type="InterPro" id="IPR036404">
    <property type="entry name" value="Jacalin-like_lectin_dom_sf"/>
</dbReference>
<comment type="caution">
    <text evidence="4">The sequence shown here is derived from an EMBL/GenBank/DDBJ whole genome shotgun (WGS) entry which is preliminary data.</text>
</comment>
<accession>A0A2G2ZMU8</accession>
<evidence type="ECO:0000259" key="3">
    <source>
        <dbReference type="PROSITE" id="PS51752"/>
    </source>
</evidence>
<dbReference type="Gramene" id="PHT83265">
    <property type="protein sequence ID" value="PHT83265"/>
    <property type="gene ID" value="T459_11708"/>
</dbReference>
<dbReference type="AlphaFoldDB" id="A0A2G2ZMU8"/>
<feature type="domain" description="Jacalin-type lectin" evidence="3">
    <location>
        <begin position="138"/>
        <end position="235"/>
    </location>
</feature>
<evidence type="ECO:0000256" key="2">
    <source>
        <dbReference type="ARBA" id="ARBA00022734"/>
    </source>
</evidence>
<dbReference type="SUPFAM" id="SSF51101">
    <property type="entry name" value="Mannose-binding lectins"/>
    <property type="match status" value="1"/>
</dbReference>
<keyword evidence="2" id="KW-0430">Lectin</keyword>
<dbReference type="SMART" id="SM00915">
    <property type="entry name" value="Jacalin"/>
    <property type="match status" value="1"/>
</dbReference>
<proteinExistence type="inferred from homology"/>
<dbReference type="GO" id="GO:0030246">
    <property type="term" value="F:carbohydrate binding"/>
    <property type="evidence" value="ECO:0007669"/>
    <property type="project" value="UniProtKB-KW"/>
</dbReference>
<dbReference type="Proteomes" id="UP000222542">
    <property type="component" value="Unassembled WGS sequence"/>
</dbReference>
<dbReference type="PANTHER" id="PTHR47293">
    <property type="entry name" value="JACALIN-RELATED LECTIN 3"/>
    <property type="match status" value="1"/>
</dbReference>
<dbReference type="InterPro" id="IPR001229">
    <property type="entry name" value="Jacalin-like_lectin_dom"/>
</dbReference>
<dbReference type="PANTHER" id="PTHR47293:SF81">
    <property type="entry name" value="INACTIVE PROTEIN RESTRICTED TEV MOVEMENT 1-LIKE"/>
    <property type="match status" value="1"/>
</dbReference>
<reference evidence="4 5" key="2">
    <citation type="journal article" date="2017" name="Genome Biol.">
        <title>New reference genome sequences of hot pepper reveal the massive evolution of plant disease-resistance genes by retroduplication.</title>
        <authorList>
            <person name="Kim S."/>
            <person name="Park J."/>
            <person name="Yeom S.I."/>
            <person name="Kim Y.M."/>
            <person name="Seo E."/>
            <person name="Kim K.T."/>
            <person name="Kim M.S."/>
            <person name="Lee J.M."/>
            <person name="Cheong K."/>
            <person name="Shin H.S."/>
            <person name="Kim S.B."/>
            <person name="Han K."/>
            <person name="Lee J."/>
            <person name="Park M."/>
            <person name="Lee H.A."/>
            <person name="Lee H.Y."/>
            <person name="Lee Y."/>
            <person name="Oh S."/>
            <person name="Lee J.H."/>
            <person name="Choi E."/>
            <person name="Choi E."/>
            <person name="Lee S.E."/>
            <person name="Jeon J."/>
            <person name="Kim H."/>
            <person name="Choi G."/>
            <person name="Song H."/>
            <person name="Lee J."/>
            <person name="Lee S.C."/>
            <person name="Kwon J.K."/>
            <person name="Lee H.Y."/>
            <person name="Koo N."/>
            <person name="Hong Y."/>
            <person name="Kim R.W."/>
            <person name="Kang W.H."/>
            <person name="Huh J.H."/>
            <person name="Kang B.C."/>
            <person name="Yang T.J."/>
            <person name="Lee Y.H."/>
            <person name="Bennetzen J.L."/>
            <person name="Choi D."/>
        </authorList>
    </citation>
    <scope>NUCLEOTIDE SEQUENCE [LARGE SCALE GENOMIC DNA]</scope>
    <source>
        <strain evidence="5">cv. CM334</strain>
    </source>
</reference>
<gene>
    <name evidence="4" type="ORF">T459_11708</name>
</gene>
<reference evidence="4 5" key="1">
    <citation type="journal article" date="2014" name="Nat. Genet.">
        <title>Genome sequence of the hot pepper provides insights into the evolution of pungency in Capsicum species.</title>
        <authorList>
            <person name="Kim S."/>
            <person name="Park M."/>
            <person name="Yeom S.I."/>
            <person name="Kim Y.M."/>
            <person name="Lee J.M."/>
            <person name="Lee H.A."/>
            <person name="Seo E."/>
            <person name="Choi J."/>
            <person name="Cheong K."/>
            <person name="Kim K.T."/>
            <person name="Jung K."/>
            <person name="Lee G.W."/>
            <person name="Oh S.K."/>
            <person name="Bae C."/>
            <person name="Kim S.B."/>
            <person name="Lee H.Y."/>
            <person name="Kim S.Y."/>
            <person name="Kim M.S."/>
            <person name="Kang B.C."/>
            <person name="Jo Y.D."/>
            <person name="Yang H.B."/>
            <person name="Jeong H.J."/>
            <person name="Kang W.H."/>
            <person name="Kwon J.K."/>
            <person name="Shin C."/>
            <person name="Lim J.Y."/>
            <person name="Park J.H."/>
            <person name="Huh J.H."/>
            <person name="Kim J.S."/>
            <person name="Kim B.D."/>
            <person name="Cohen O."/>
            <person name="Paran I."/>
            <person name="Suh M.C."/>
            <person name="Lee S.B."/>
            <person name="Kim Y.K."/>
            <person name="Shin Y."/>
            <person name="Noh S.J."/>
            <person name="Park J."/>
            <person name="Seo Y.S."/>
            <person name="Kwon S.Y."/>
            <person name="Kim H.A."/>
            <person name="Park J.M."/>
            <person name="Kim H.J."/>
            <person name="Choi S.B."/>
            <person name="Bosland P.W."/>
            <person name="Reeves G."/>
            <person name="Jo S.H."/>
            <person name="Lee B.W."/>
            <person name="Cho H.T."/>
            <person name="Choi H.S."/>
            <person name="Lee M.S."/>
            <person name="Yu Y."/>
            <person name="Do Choi Y."/>
            <person name="Park B.S."/>
            <person name="van Deynze A."/>
            <person name="Ashrafi H."/>
            <person name="Hill T."/>
            <person name="Kim W.T."/>
            <person name="Pai H.S."/>
            <person name="Ahn H.K."/>
            <person name="Yeam I."/>
            <person name="Giovannoni J.J."/>
            <person name="Rose J.K."/>
            <person name="Sorensen I."/>
            <person name="Lee S.J."/>
            <person name="Kim R.W."/>
            <person name="Choi I.Y."/>
            <person name="Choi B.S."/>
            <person name="Lim J.S."/>
            <person name="Lee Y.H."/>
            <person name="Choi D."/>
        </authorList>
    </citation>
    <scope>NUCLEOTIDE SEQUENCE [LARGE SCALE GENOMIC DNA]</scope>
    <source>
        <strain evidence="5">cv. CM334</strain>
    </source>
</reference>
<evidence type="ECO:0000313" key="5">
    <source>
        <dbReference type="Proteomes" id="UP000222542"/>
    </source>
</evidence>
<dbReference type="EMBL" id="AYRZ02000004">
    <property type="protein sequence ID" value="PHT83265.1"/>
    <property type="molecule type" value="Genomic_DNA"/>
</dbReference>
<dbReference type="Pfam" id="PF01419">
    <property type="entry name" value="Jacalin"/>
    <property type="match status" value="1"/>
</dbReference>
<sequence length="356" mass="39557">MVLAHMLVYFGGLELGQGRMVLDHFGMLELEVGCNAVEYCILAYEQQPGVVLTSFANPIYQSTSYGTLTTADVAKVGASVAYTHGTAIYSSFWVSDSLWELSPSSAGIIIALLDWSLLVIFPLDRRLYWDSASFGHFVLSENHGADHGFNFITVVLDYPSEFITGIRGTYYTNALRSITFDTNKGSHGPYGQNAKSEGNGVFNLPIANDCSFAWFYGTNTNTNTIIEGRKVKVATTTYDGGLRNIDEWFYATSRSWCEYEGILDPVQLFRQKSTFGLGYEPTPEEVSSVNLKKKGYIILPKLVLLLNWSFSKALIAQVSEKDAIEYLVEGLKNLIISEEEAESNMILEDCIETLTI</sequence>
<dbReference type="Gene3D" id="2.100.10.30">
    <property type="entry name" value="Jacalin-like lectin domain"/>
    <property type="match status" value="1"/>
</dbReference>
<evidence type="ECO:0000313" key="4">
    <source>
        <dbReference type="EMBL" id="PHT83265.1"/>
    </source>
</evidence>
<comment type="similarity">
    <text evidence="1">Belongs to the jacalin lectin family.</text>
</comment>
<name>A0A2G2ZMU8_CAPAN</name>
<keyword evidence="5" id="KW-1185">Reference proteome</keyword>
<organism evidence="4 5">
    <name type="scientific">Capsicum annuum</name>
    <name type="common">Capsicum pepper</name>
    <dbReference type="NCBI Taxonomy" id="4072"/>
    <lineage>
        <taxon>Eukaryota</taxon>
        <taxon>Viridiplantae</taxon>
        <taxon>Streptophyta</taxon>
        <taxon>Embryophyta</taxon>
        <taxon>Tracheophyta</taxon>
        <taxon>Spermatophyta</taxon>
        <taxon>Magnoliopsida</taxon>
        <taxon>eudicotyledons</taxon>
        <taxon>Gunneridae</taxon>
        <taxon>Pentapetalae</taxon>
        <taxon>asterids</taxon>
        <taxon>lamiids</taxon>
        <taxon>Solanales</taxon>
        <taxon>Solanaceae</taxon>
        <taxon>Solanoideae</taxon>
        <taxon>Capsiceae</taxon>
        <taxon>Capsicum</taxon>
    </lineage>
</organism>
<dbReference type="PROSITE" id="PS51752">
    <property type="entry name" value="JACALIN_LECTIN"/>
    <property type="match status" value="1"/>
</dbReference>
<protein>
    <recommendedName>
        <fullName evidence="3">Jacalin-type lectin domain-containing protein</fullName>
    </recommendedName>
</protein>
<evidence type="ECO:0000256" key="1">
    <source>
        <dbReference type="ARBA" id="ARBA00006568"/>
    </source>
</evidence>